<dbReference type="OrthoDB" id="4070623at2"/>
<evidence type="ECO:0000313" key="2">
    <source>
        <dbReference type="Proteomes" id="UP000280346"/>
    </source>
</evidence>
<name>A0A3S0V346_9PROT</name>
<proteinExistence type="predicted"/>
<gene>
    <name evidence="1" type="ORF">EJ913_03355</name>
</gene>
<dbReference type="SUPFAM" id="SSF69279">
    <property type="entry name" value="Phage tail proteins"/>
    <property type="match status" value="1"/>
</dbReference>
<evidence type="ECO:0000313" key="1">
    <source>
        <dbReference type="EMBL" id="RUQ74921.1"/>
    </source>
</evidence>
<protein>
    <submittedName>
        <fullName evidence="1">Late control protein D</fullName>
    </submittedName>
</protein>
<organism evidence="1 2">
    <name type="scientific">Azospirillum doebereinerae</name>
    <dbReference type="NCBI Taxonomy" id="92933"/>
    <lineage>
        <taxon>Bacteria</taxon>
        <taxon>Pseudomonadati</taxon>
        <taxon>Pseudomonadota</taxon>
        <taxon>Alphaproteobacteria</taxon>
        <taxon>Rhodospirillales</taxon>
        <taxon>Azospirillaceae</taxon>
        <taxon>Azospirillum</taxon>
    </lineage>
</organism>
<dbReference type="Pfam" id="PF05954">
    <property type="entry name" value="Phage_GPD"/>
    <property type="match status" value="1"/>
</dbReference>
<dbReference type="EMBL" id="RZIJ01000002">
    <property type="protein sequence ID" value="RUQ74921.1"/>
    <property type="molecule type" value="Genomic_DNA"/>
</dbReference>
<accession>A0A3S0V346</accession>
<dbReference type="AlphaFoldDB" id="A0A3S0V346"/>
<comment type="caution">
    <text evidence="1">The sequence shown here is derived from an EMBL/GenBank/DDBJ whole genome shotgun (WGS) entry which is preliminary data.</text>
</comment>
<reference evidence="1 2" key="1">
    <citation type="submission" date="2018-12" db="EMBL/GenBank/DDBJ databases">
        <authorList>
            <person name="Yang Y."/>
        </authorList>
    </citation>
    <scope>NUCLEOTIDE SEQUENCE [LARGE SCALE GENOMIC DNA]</scope>
    <source>
        <strain evidence="1 2">GSF71</strain>
    </source>
</reference>
<dbReference type="RefSeq" id="WP_126994796.1">
    <property type="nucleotide sequence ID" value="NZ_JBNPXW010000002.1"/>
</dbReference>
<keyword evidence="2" id="KW-1185">Reference proteome</keyword>
<dbReference type="Proteomes" id="UP000280346">
    <property type="component" value="Unassembled WGS sequence"/>
</dbReference>
<sequence length="352" mass="37490">MRPVFRLLAGGVDITANIQDRLLSLTYKDEAETKSDSLSIKLDDRPDRETGAHVALPVVGTRLDLSLGYAETGLVAMGAFTVDEIKHSGPTAVLEVGAKAADMAGPFRSPTCKSWDGTTLGAIAQEIAESHGYTAKTDPKLGAVRVEHEDQTNESPMAFLNRLAAKHDGIAKPVNGFLVLAPKGTAKSVTGQSLPALSLRPERLSTWQISYSARKEAGEAAKTETPAAGSGGGVRTAYWDKDAARMVEVTEGGPPYQNTRFACADAKAAKAEAATVKNGQDRQKAKLTIACIGDPAFQAEQRLTLAGFRPGLPTDWRVTKVEHKLEKGGYSCAIEAEAFHENQADVASKSRE</sequence>